<proteinExistence type="predicted"/>
<evidence type="ECO:0000313" key="3">
    <source>
        <dbReference type="Proteomes" id="UP000000768"/>
    </source>
</evidence>
<dbReference type="AlphaFoldDB" id="A0A1W0VTD0"/>
<reference evidence="3" key="2">
    <citation type="journal article" date="2018" name="Plant J.">
        <title>The Sorghum bicolor reference genome: improved assembly, gene annotations, a transcriptome atlas, and signatures of genome organization.</title>
        <authorList>
            <person name="McCormick R.F."/>
            <person name="Truong S.K."/>
            <person name="Sreedasyam A."/>
            <person name="Jenkins J."/>
            <person name="Shu S."/>
            <person name="Sims D."/>
            <person name="Kennedy M."/>
            <person name="Amirebrahimi M."/>
            <person name="Weers B.D."/>
            <person name="McKinley B."/>
            <person name="Mattison A."/>
            <person name="Morishige D.T."/>
            <person name="Grimwood J."/>
            <person name="Schmutz J."/>
            <person name="Mullet J.E."/>
        </authorList>
    </citation>
    <scope>NUCLEOTIDE SEQUENCE [LARGE SCALE GENOMIC DNA]</scope>
    <source>
        <strain evidence="3">cv. BTx623</strain>
    </source>
</reference>
<sequence>MWEGQDDEGVGTMLELNVIDILSLIHLPTLVDDIELKYRAYTLIILPLPHLSSGYVFPPPLPHPPPPPWSPPPSSAPTPNSSKLTGNGGAIAGVGLFISCICSLVRGHRQSRANAATDAAMPSAALTLRPQATVSDQSRRHSKQQQRRAAPAPAPEGEPRRASPASDLPSFAYSRSVRHNVTSGGSEEGAATCSVCLAAFQVGETVRLLPSCPLCRSGTDSTMDGGLLPPV</sequence>
<dbReference type="OMA" id="ELKYRAY"/>
<dbReference type="eggNOG" id="KOG0800">
    <property type="taxonomic scope" value="Eukaryota"/>
</dbReference>
<dbReference type="EMBL" id="CM000769">
    <property type="protein sequence ID" value="OQU76515.1"/>
    <property type="molecule type" value="Genomic_DNA"/>
</dbReference>
<evidence type="ECO:0000256" key="1">
    <source>
        <dbReference type="SAM" id="MobiDB-lite"/>
    </source>
</evidence>
<evidence type="ECO:0000313" key="2">
    <source>
        <dbReference type="EMBL" id="OQU76515.1"/>
    </source>
</evidence>
<protein>
    <recommendedName>
        <fullName evidence="4">RING-type domain-containing protein</fullName>
    </recommendedName>
</protein>
<accession>A0A1W0VTD0</accession>
<evidence type="ECO:0008006" key="4">
    <source>
        <dbReference type="Google" id="ProtNLM"/>
    </source>
</evidence>
<dbReference type="Gramene" id="OQU76515">
    <property type="protein sequence ID" value="OQU76515"/>
    <property type="gene ID" value="SORBI_3010G158601"/>
</dbReference>
<keyword evidence="3" id="KW-1185">Reference proteome</keyword>
<feature type="compositionally biased region" description="Pro residues" evidence="1">
    <location>
        <begin position="66"/>
        <end position="76"/>
    </location>
</feature>
<organism evidence="2 3">
    <name type="scientific">Sorghum bicolor</name>
    <name type="common">Sorghum</name>
    <name type="synonym">Sorghum vulgare</name>
    <dbReference type="NCBI Taxonomy" id="4558"/>
    <lineage>
        <taxon>Eukaryota</taxon>
        <taxon>Viridiplantae</taxon>
        <taxon>Streptophyta</taxon>
        <taxon>Embryophyta</taxon>
        <taxon>Tracheophyta</taxon>
        <taxon>Spermatophyta</taxon>
        <taxon>Magnoliopsida</taxon>
        <taxon>Liliopsida</taxon>
        <taxon>Poales</taxon>
        <taxon>Poaceae</taxon>
        <taxon>PACMAD clade</taxon>
        <taxon>Panicoideae</taxon>
        <taxon>Andropogonodae</taxon>
        <taxon>Andropogoneae</taxon>
        <taxon>Sorghinae</taxon>
        <taxon>Sorghum</taxon>
    </lineage>
</organism>
<reference evidence="2 3" key="1">
    <citation type="journal article" date="2009" name="Nature">
        <title>The Sorghum bicolor genome and the diversification of grasses.</title>
        <authorList>
            <person name="Paterson A.H."/>
            <person name="Bowers J.E."/>
            <person name="Bruggmann R."/>
            <person name="Dubchak I."/>
            <person name="Grimwood J."/>
            <person name="Gundlach H."/>
            <person name="Haberer G."/>
            <person name="Hellsten U."/>
            <person name="Mitros T."/>
            <person name="Poliakov A."/>
            <person name="Schmutz J."/>
            <person name="Spannagl M."/>
            <person name="Tang H."/>
            <person name="Wang X."/>
            <person name="Wicker T."/>
            <person name="Bharti A.K."/>
            <person name="Chapman J."/>
            <person name="Feltus F.A."/>
            <person name="Gowik U."/>
            <person name="Grigoriev I.V."/>
            <person name="Lyons E."/>
            <person name="Maher C.A."/>
            <person name="Martis M."/>
            <person name="Narechania A."/>
            <person name="Otillar R.P."/>
            <person name="Penning B.W."/>
            <person name="Salamov A.A."/>
            <person name="Wang Y."/>
            <person name="Zhang L."/>
            <person name="Carpita N.C."/>
            <person name="Freeling M."/>
            <person name="Gingle A.R."/>
            <person name="Hash C.T."/>
            <person name="Keller B."/>
            <person name="Klein P."/>
            <person name="Kresovich S."/>
            <person name="McCann M.C."/>
            <person name="Ming R."/>
            <person name="Peterson D.G."/>
            <person name="Mehboob-ur-Rahman"/>
            <person name="Ware D."/>
            <person name="Westhoff P."/>
            <person name="Mayer K.F."/>
            <person name="Messing J."/>
            <person name="Rokhsar D.S."/>
        </authorList>
    </citation>
    <scope>NUCLEOTIDE SEQUENCE [LARGE SCALE GENOMIC DNA]</scope>
    <source>
        <strain evidence="3">cv. BTx623</strain>
    </source>
</reference>
<dbReference type="Proteomes" id="UP000000768">
    <property type="component" value="Chromosome 10"/>
</dbReference>
<feature type="region of interest" description="Disordered" evidence="1">
    <location>
        <begin position="130"/>
        <end position="170"/>
    </location>
</feature>
<feature type="region of interest" description="Disordered" evidence="1">
    <location>
        <begin position="66"/>
        <end position="86"/>
    </location>
</feature>
<dbReference type="InParanoid" id="A0A1W0VTD0"/>
<gene>
    <name evidence="2" type="ORF">SORBI_3010G158601</name>
</gene>
<name>A0A1W0VTD0_SORBI</name>